<dbReference type="Pfam" id="PF13359">
    <property type="entry name" value="DDE_Tnp_4"/>
    <property type="match status" value="1"/>
</dbReference>
<dbReference type="InterPro" id="IPR027806">
    <property type="entry name" value="HARBI1_dom"/>
</dbReference>
<proteinExistence type="predicted"/>
<reference evidence="3" key="1">
    <citation type="submission" date="2020-04" db="EMBL/GenBank/DDBJ databases">
        <authorList>
            <person name="Alioto T."/>
            <person name="Alioto T."/>
            <person name="Gomez Garrido J."/>
        </authorList>
    </citation>
    <scope>NUCLEOTIDE SEQUENCE</scope>
    <source>
        <strain evidence="3">A484AB</strain>
    </source>
</reference>
<dbReference type="AlphaFoldDB" id="A0A6S7G0I6"/>
<gene>
    <name evidence="3" type="ORF">PACLA_8A062320</name>
</gene>
<dbReference type="Proteomes" id="UP001152795">
    <property type="component" value="Unassembled WGS sequence"/>
</dbReference>
<accession>A0A6S7G0I6</accession>
<sequence length="194" mass="21656">MEYMPISSESLINAEDPEIFRQYHRLDIESFNKVLKMVGPIIQNQETIMRASISPGERLSITLRFLATEDWLKIADEFKTKWNYPCCLGALDGKHIAIQQPQDSGSEFVNYKHIFSVLLLALVDANYKFVYVDVGASGRAGDTGVFGESSLKKVLGDGTLNLPPPITVEGIPSKICYHIVGDDAFQLTENIMKP</sequence>
<evidence type="ECO:0000313" key="4">
    <source>
        <dbReference type="Proteomes" id="UP001152795"/>
    </source>
</evidence>
<dbReference type="EMBL" id="CACRXK020000462">
    <property type="protein sequence ID" value="CAB3982082.1"/>
    <property type="molecule type" value="Genomic_DNA"/>
</dbReference>
<evidence type="ECO:0000256" key="2">
    <source>
        <dbReference type="ARBA" id="ARBA00022723"/>
    </source>
</evidence>
<name>A0A6S7G0I6_PARCT</name>
<protein>
    <submittedName>
        <fullName evidence="3">Uncharacterized protein</fullName>
    </submittedName>
</protein>
<comment type="cofactor">
    <cofactor evidence="1">
        <name>a divalent metal cation</name>
        <dbReference type="ChEBI" id="CHEBI:60240"/>
    </cofactor>
</comment>
<comment type="caution">
    <text evidence="3">The sequence shown here is derived from an EMBL/GenBank/DDBJ whole genome shotgun (WGS) entry which is preliminary data.</text>
</comment>
<evidence type="ECO:0000313" key="3">
    <source>
        <dbReference type="EMBL" id="CAB3982082.1"/>
    </source>
</evidence>
<evidence type="ECO:0000256" key="1">
    <source>
        <dbReference type="ARBA" id="ARBA00001968"/>
    </source>
</evidence>
<dbReference type="OrthoDB" id="5981889at2759"/>
<keyword evidence="2" id="KW-0479">Metal-binding</keyword>
<dbReference type="GO" id="GO:0046872">
    <property type="term" value="F:metal ion binding"/>
    <property type="evidence" value="ECO:0007669"/>
    <property type="project" value="UniProtKB-KW"/>
</dbReference>
<organism evidence="3 4">
    <name type="scientific">Paramuricea clavata</name>
    <name type="common">Red gorgonian</name>
    <name type="synonym">Violescent sea-whip</name>
    <dbReference type="NCBI Taxonomy" id="317549"/>
    <lineage>
        <taxon>Eukaryota</taxon>
        <taxon>Metazoa</taxon>
        <taxon>Cnidaria</taxon>
        <taxon>Anthozoa</taxon>
        <taxon>Octocorallia</taxon>
        <taxon>Malacalcyonacea</taxon>
        <taxon>Plexauridae</taxon>
        <taxon>Paramuricea</taxon>
    </lineage>
</organism>
<keyword evidence="4" id="KW-1185">Reference proteome</keyword>